<keyword evidence="2 5" id="KW-0812">Transmembrane</keyword>
<evidence type="ECO:0000313" key="6">
    <source>
        <dbReference type="EMBL" id="MFD2660824.1"/>
    </source>
</evidence>
<keyword evidence="7" id="KW-1185">Reference proteome</keyword>
<name>A0ABW5QWV4_9BACL</name>
<dbReference type="InterPro" id="IPR019820">
    <property type="entry name" value="Sec-indep_translocase_CS"/>
</dbReference>
<keyword evidence="5" id="KW-0813">Transport</keyword>
<keyword evidence="4 5" id="KW-0472">Membrane</keyword>
<dbReference type="PANTHER" id="PTHR30371:SF4">
    <property type="entry name" value="SEC-INDEPENDENT PROTEIN TRANSLOCASE PROTEIN TATCD"/>
    <property type="match status" value="1"/>
</dbReference>
<dbReference type="Proteomes" id="UP001597493">
    <property type="component" value="Unassembled WGS sequence"/>
</dbReference>
<comment type="function">
    <text evidence="5">Part of the twin-arginine translocation (Tat) system that transports large folded proteins containing a characteristic twin-arginine motif in their signal peptide across membranes.</text>
</comment>
<dbReference type="Pfam" id="PF00902">
    <property type="entry name" value="TatC"/>
    <property type="match status" value="1"/>
</dbReference>
<dbReference type="EMBL" id="JBHUMY010000011">
    <property type="protein sequence ID" value="MFD2660824.1"/>
    <property type="molecule type" value="Genomic_DNA"/>
</dbReference>
<keyword evidence="3 5" id="KW-1133">Transmembrane helix</keyword>
<feature type="transmembrane region" description="Helical" evidence="5">
    <location>
        <begin position="193"/>
        <end position="208"/>
    </location>
</feature>
<dbReference type="PRINTS" id="PR01840">
    <property type="entry name" value="TATCFAMILY"/>
</dbReference>
<dbReference type="RefSeq" id="WP_379272784.1">
    <property type="nucleotide sequence ID" value="NZ_JBHUGT010000045.1"/>
</dbReference>
<feature type="transmembrane region" description="Helical" evidence="5">
    <location>
        <begin position="104"/>
        <end position="126"/>
    </location>
</feature>
<feature type="transmembrane region" description="Helical" evidence="5">
    <location>
        <begin position="214"/>
        <end position="235"/>
    </location>
</feature>
<dbReference type="NCBIfam" id="TIGR00945">
    <property type="entry name" value="tatC"/>
    <property type="match status" value="1"/>
</dbReference>
<feature type="transmembrane region" description="Helical" evidence="5">
    <location>
        <begin position="155"/>
        <end position="181"/>
    </location>
</feature>
<dbReference type="HAMAP" id="MF_00902">
    <property type="entry name" value="TatC"/>
    <property type="match status" value="1"/>
</dbReference>
<comment type="subcellular location">
    <subcellularLocation>
        <location evidence="5">Cell membrane</location>
        <topology evidence="5">Multi-pass membrane protein</topology>
    </subcellularLocation>
    <subcellularLocation>
        <location evidence="1">Membrane</location>
        <topology evidence="1">Multi-pass membrane protein</topology>
    </subcellularLocation>
</comment>
<accession>A0ABW5QWV4</accession>
<protein>
    <recommendedName>
        <fullName evidence="5">Sec-independent protein translocase protein TatC</fullName>
    </recommendedName>
</protein>
<gene>
    <name evidence="5 6" type="primary">tatC</name>
    <name evidence="6" type="ORF">ACFSW5_11260</name>
</gene>
<comment type="caution">
    <text evidence="6">The sequence shown here is derived from an EMBL/GenBank/DDBJ whole genome shotgun (WGS) entry which is preliminary data.</text>
</comment>
<keyword evidence="5" id="KW-0811">Translocation</keyword>
<dbReference type="PANTHER" id="PTHR30371">
    <property type="entry name" value="SEC-INDEPENDENT PROTEIN TRANSLOCASE PROTEIN TATC"/>
    <property type="match status" value="1"/>
</dbReference>
<evidence type="ECO:0000256" key="3">
    <source>
        <dbReference type="ARBA" id="ARBA00022989"/>
    </source>
</evidence>
<sequence>MNEDQPMPLLAHLKELRKRLMIVVAVFALAFAGGMAVSPYILDYLKSVPPASGISWNVFSPWDGVKLYVNIAVFLAATATMPFALHQLWLFVCKGMQKHERTAALRYIPVALLCLALGIAFGYYVVFPMSFAFVHDISAKLNVVETYGATQYFGFMFNIVIPVGAAFELPIVVMFLTGIGLLSPNRLRKFRRYAYLILVVVSTAITPPDMMSAFIVLIPLAVLYEASVWLSGFVYRRSAARMNAGSLQPYG</sequence>
<dbReference type="InterPro" id="IPR002033">
    <property type="entry name" value="TatC"/>
</dbReference>
<proteinExistence type="inferred from homology"/>
<feature type="transmembrane region" description="Helical" evidence="5">
    <location>
        <begin position="20"/>
        <end position="42"/>
    </location>
</feature>
<evidence type="ECO:0000256" key="4">
    <source>
        <dbReference type="ARBA" id="ARBA00023136"/>
    </source>
</evidence>
<organism evidence="6 7">
    <name type="scientific">Paenibacillus thailandensis</name>
    <dbReference type="NCBI Taxonomy" id="393250"/>
    <lineage>
        <taxon>Bacteria</taxon>
        <taxon>Bacillati</taxon>
        <taxon>Bacillota</taxon>
        <taxon>Bacilli</taxon>
        <taxon>Bacillales</taxon>
        <taxon>Paenibacillaceae</taxon>
        <taxon>Paenibacillus</taxon>
    </lineage>
</organism>
<evidence type="ECO:0000256" key="2">
    <source>
        <dbReference type="ARBA" id="ARBA00022692"/>
    </source>
</evidence>
<evidence type="ECO:0000313" key="7">
    <source>
        <dbReference type="Proteomes" id="UP001597493"/>
    </source>
</evidence>
<dbReference type="PROSITE" id="PS01218">
    <property type="entry name" value="TATC"/>
    <property type="match status" value="1"/>
</dbReference>
<keyword evidence="5" id="KW-1003">Cell membrane</keyword>
<feature type="transmembrane region" description="Helical" evidence="5">
    <location>
        <begin position="67"/>
        <end position="92"/>
    </location>
</feature>
<comment type="subunit">
    <text evidence="5">Forms a complex with TatA.</text>
</comment>
<keyword evidence="5" id="KW-0653">Protein transport</keyword>
<comment type="similarity">
    <text evidence="5">Belongs to the TatC family.</text>
</comment>
<evidence type="ECO:0000256" key="5">
    <source>
        <dbReference type="HAMAP-Rule" id="MF_00902"/>
    </source>
</evidence>
<evidence type="ECO:0000256" key="1">
    <source>
        <dbReference type="ARBA" id="ARBA00004141"/>
    </source>
</evidence>
<reference evidence="7" key="1">
    <citation type="journal article" date="2019" name="Int. J. Syst. Evol. Microbiol.">
        <title>The Global Catalogue of Microorganisms (GCM) 10K type strain sequencing project: providing services to taxonomists for standard genome sequencing and annotation.</title>
        <authorList>
            <consortium name="The Broad Institute Genomics Platform"/>
            <consortium name="The Broad Institute Genome Sequencing Center for Infectious Disease"/>
            <person name="Wu L."/>
            <person name="Ma J."/>
        </authorList>
    </citation>
    <scope>NUCLEOTIDE SEQUENCE [LARGE SCALE GENOMIC DNA]</scope>
    <source>
        <strain evidence="7">TISTR 1827</strain>
    </source>
</reference>